<feature type="compositionally biased region" description="Basic and acidic residues" evidence="10">
    <location>
        <begin position="4688"/>
        <end position="4702"/>
    </location>
</feature>
<comment type="function">
    <text evidence="9">Nuclear chaperone required for maturation and nuclear export of pre-60S ribosome subunits.</text>
</comment>
<evidence type="ECO:0000256" key="5">
    <source>
        <dbReference type="ARBA" id="ARBA00022741"/>
    </source>
</evidence>
<keyword evidence="13" id="KW-1185">Reference proteome</keyword>
<feature type="compositionally biased region" description="Basic and acidic residues" evidence="10">
    <location>
        <begin position="3649"/>
        <end position="3662"/>
    </location>
</feature>
<feature type="region of interest" description="Disordered" evidence="10">
    <location>
        <begin position="4646"/>
        <end position="5296"/>
    </location>
</feature>
<dbReference type="SUPFAM" id="SSF52540">
    <property type="entry name" value="P-loop containing nucleoside triphosphate hydrolases"/>
    <property type="match status" value="6"/>
</dbReference>
<feature type="compositionally biased region" description="Basic and acidic residues" evidence="10">
    <location>
        <begin position="5111"/>
        <end position="5133"/>
    </location>
</feature>
<dbReference type="Pfam" id="PF17867">
    <property type="entry name" value="AAA_lid_7"/>
    <property type="match status" value="3"/>
</dbReference>
<feature type="compositionally biased region" description="Basic and acidic residues" evidence="10">
    <location>
        <begin position="4794"/>
        <end position="4830"/>
    </location>
</feature>
<dbReference type="PROSITE" id="PS00675">
    <property type="entry name" value="SIGMA54_INTERACT_1"/>
    <property type="match status" value="1"/>
</dbReference>
<dbReference type="InterPro" id="IPR027417">
    <property type="entry name" value="P-loop_NTPase"/>
</dbReference>
<dbReference type="InterPro" id="IPR002035">
    <property type="entry name" value="VWF_A"/>
</dbReference>
<evidence type="ECO:0000259" key="11">
    <source>
        <dbReference type="PROSITE" id="PS50234"/>
    </source>
</evidence>
<dbReference type="SMART" id="SM00382">
    <property type="entry name" value="AAA"/>
    <property type="match status" value="6"/>
</dbReference>
<dbReference type="InterPro" id="IPR036465">
    <property type="entry name" value="vWFA_dom_sf"/>
</dbReference>
<feature type="compositionally biased region" description="Basic and acidic residues" evidence="10">
    <location>
        <begin position="5191"/>
        <end position="5210"/>
    </location>
</feature>
<keyword evidence="8 9" id="KW-0539">Nucleus</keyword>
<feature type="compositionally biased region" description="Acidic residues" evidence="10">
    <location>
        <begin position="4957"/>
        <end position="4970"/>
    </location>
</feature>
<feature type="region of interest" description="Disordered" evidence="10">
    <location>
        <begin position="96"/>
        <end position="122"/>
    </location>
</feature>
<feature type="compositionally biased region" description="Basic and acidic residues" evidence="10">
    <location>
        <begin position="5171"/>
        <end position="5180"/>
    </location>
</feature>
<feature type="compositionally biased region" description="Basic and acidic residues" evidence="10">
    <location>
        <begin position="4914"/>
        <end position="4923"/>
    </location>
</feature>
<gene>
    <name evidence="12" type="primary">MDN1</name>
    <name evidence="12" type="ORF">HK105_204042</name>
</gene>
<dbReference type="InterPro" id="IPR041190">
    <property type="entry name" value="Midasin_AAA_lid_5"/>
</dbReference>
<feature type="compositionally biased region" description="Acidic residues" evidence="10">
    <location>
        <begin position="4924"/>
        <end position="4942"/>
    </location>
</feature>
<evidence type="ECO:0000256" key="2">
    <source>
        <dbReference type="ARBA" id="ARBA00004642"/>
    </source>
</evidence>
<dbReference type="PROSITE" id="PS50234">
    <property type="entry name" value="VWFA"/>
    <property type="match status" value="1"/>
</dbReference>
<dbReference type="SUPFAM" id="SSF53300">
    <property type="entry name" value="vWA-like"/>
    <property type="match status" value="1"/>
</dbReference>
<dbReference type="InterPro" id="IPR040848">
    <property type="entry name" value="AAA_lid_7"/>
</dbReference>
<dbReference type="PIRSF" id="PIRSF010340">
    <property type="entry name" value="Midasin"/>
    <property type="match status" value="1"/>
</dbReference>
<feature type="region of interest" description="Disordered" evidence="10">
    <location>
        <begin position="4508"/>
        <end position="4534"/>
    </location>
</feature>
<comment type="caution">
    <text evidence="12">The sequence shown here is derived from an EMBL/GenBank/DDBJ whole genome shotgun (WGS) entry which is preliminary data.</text>
</comment>
<evidence type="ECO:0000256" key="6">
    <source>
        <dbReference type="ARBA" id="ARBA00022840"/>
    </source>
</evidence>
<evidence type="ECO:0000256" key="1">
    <source>
        <dbReference type="ARBA" id="ARBA00004604"/>
    </source>
</evidence>
<feature type="compositionally biased region" description="Acidic residues" evidence="10">
    <location>
        <begin position="5237"/>
        <end position="5248"/>
    </location>
</feature>
<dbReference type="Pfam" id="PF17865">
    <property type="entry name" value="AAA_lid_5"/>
    <property type="match status" value="1"/>
</dbReference>
<feature type="region of interest" description="Disordered" evidence="10">
    <location>
        <begin position="3646"/>
        <end position="3674"/>
    </location>
</feature>
<evidence type="ECO:0000313" key="12">
    <source>
        <dbReference type="EMBL" id="KAL2916286.1"/>
    </source>
</evidence>
<accession>A0ABR4N9R9</accession>
<dbReference type="Gene3D" id="3.40.50.410">
    <property type="entry name" value="von Willebrand factor, type A domain"/>
    <property type="match status" value="1"/>
</dbReference>
<sequence>MPARFALDIAPRLAKLVAHETLAAELAESELAVLAAALENAASGAAPAVASQVLDVVARLLLHPAATDAVCSLFRPLLIDLAARWLVLAPHAYRPSARSEPAHTTPARPSPKHTLDGASPAASGTAAASASLFVEHLAIAFARLLPVAPQIRAHAIAAFSNSASVLDIVRELAAQPFSTEIAERVAELVKSVFRLVDLDAALFTTLWSPEPLYALLEYQDPAVRAYAAQTLSVFVGMSDAERTELLRMHVDPTSPLVLLRIAEQAEVEQRLAEMLYQDPIEPQSEPASGGPMKPRIVVDSSCLSPLTVDLCGVLLPHSTLTTASLHSDSGSLPLNLATMSSLHPSAPAPLVLTESTAANLHRIALAISLGHPVLLQGPPGAGKTALVEQASRMIGSPDLLKIHLGDQTDSKLLLGTYMTTSTPGSFKWQPGVLTTAVSEGKWILIEDIDLAPVDVVAVLVPLLETRWLHVPSRGERIRAKDSFRIFATRRTTTGTGAARPSRSSSSQKHLGESLWNTLEVAELAEAELRQIVLESFPTLAGCADDIMRSYATLRAHFKETPMVGRQLSSRDLFKWCRRVNSLHEHELAAALGRAEIPLDRQRESLFREAFDCFMAMIPRHDVRQHLTLRLGETLSIPQHRVEFYLDNFVPNVAPDAATGSLVCGRVVLPIFDQKLAKAARSPFAMTSPSQRLLERLAVSVSLLEPVLLVGETGTGKTTVVQHLAGQVGTKLVVINMSQQSDSTDLLGGFKPVDALLLATKVKDEFEDLFARTFSVKNNTTFLASVRKAYSKRNWHQLVVGFGRAIAMAKEILAKRRAATAEPEVAESHAESANPPAKRKKRKQLDPELENDWAVFEASSSQLSAQLEQIKNNFLFSFVEGTLVKALRNGHWILLDEVNLATAETLECLSGLLQSSDGSVLLLERGDTTPIRRHPNFRLFACMNPANDAGKRDLPPGLRSRFTEFWVDAPDAVQADLLLIIRSYLFEHLPPGPAGDRICLDVAEFYAAAKAMAAQGVLFDGADQRVHISMRTLTRALSYAVQIAPVYGIRRALYEGTYMTFMTGLGVESWRKMLDLLRQHILSGVRNPDAFVRQVPKHPGQQDDLADLPEDVLRDSPFTLIDCFWVEKGELPIPENLDSTFVLTPSVRSNLTNLARAVLSRKYPVLIQGPTSAGKTSMVEYLAKRTGHRFLRINNHEHTDIQEYLGGYVSNEQGALVFRDGVLVEALRHGYWIVLDELNLAPSDVLEALNRLLDDNRELFLPETQETIKPHPHFMLFATQNPAGQYGGRKQLSRAFRNRFLELHFSDIPEGELETILERRCRIAPSYAKKLVGVYKSLQKLRNTSRIFDGRQSFVTLRDLFRWALRGAASYQKLAEDGYMLLAERVRKPEDRVAIKRILERELKAKIDEVAMYDAAFEQLSATLDLHAAADPAMAKLLAGVVWTGAMRRLFVAVYTCVQFAEPVLLVGETGCGKTTICQILAALVGRRLHIVNAHQNSETADFLGSQRPVRGREQADAEFRAAVRELAALAAASGIQASGLDEDDIASAKAGSLMERIEALSSLTEPLDEATRTALRERIAAALALGQKARALFTWADGPLVQAMKQGDFFLLDEISLADDSVLERLNSVLEPQRLLVLAENSANEVQEIIAADEFKIFATMNPGGDYGKKELSPALRNRFTELWVPSVSSREDLLLILAKKLESAQMKRAESQRWGGRILDFLFWLADRLDKPVEAIISLRDLLAWVGFMRTTSPAVGIPNAFFHGGCMVIVDGMSINPLLGTMGAAAERLSTQSRAMLRGLADGADCASLASAVATAGAEAVPEFDLDASPLVVGDGRFGAGQFFVRLGTAQTKAAGFAMQAPTTLSNCMRVLRALQLAKPILLEGSPGVGKTSLISSLAAVTCHRLVRINLSEQTDLMDLFGSDLPVEGGSGGEFAWRDGPFLKAMQDGDWVLLDELNLASQQVLEGLNACLDHRATIYIPELDRSVACHPDFRVFAAQNPQHEGGGRKGLPKSFVNRFSQVYVSALDMHDLRFICANLYPHLDSALCDKMIAFNERIREETTVKCSFGWRGAPWEFNLRDVLRWIDLWQTSNAGREAYHTEPGDFLEMLYTQRMRTRADRDRVRGIFADVFGALPDRAKRRPAFRLSPSLFQVGTAQLPRVSLRGTHKYGVPALNLQILPSSLPFLESLVQCVQTRSLPLLVGPTASGKSSLVRLLASIAGQTLHEISLNPGVDALELLGGFEQVDLVRRGQEIADAAESALNSVIACGLLRPDVVSPRTLAQAQAAWAAFCKLHSSASQEAAFVELARLVADLEQLARALGMPTERFSEVKDAMVAFDRLASTGVRGQFEWMDSALVRALQHGEWVLIDNVNLCSASVLDRLNPLVEVNGSVAISERGLVDGDIKIIKPHANFRLFMAMDPVFGEVSRAMRNRAVEIYVDDFDTTGDTRILSTAKLMSSIGVPGSLLASELVRADAEDGDSAGDGTSLDTRRPISLAHVVAEQLQRGHSFRDAVEFGLGPHGLSDAHGMVESAADIPSVLRYPTCWPLFVSGKLSVQDSTLAILCITAASLAVHSIAASDPASTNREAVFASPLSRLELLHPRPRHADLLNAAIDAFLQAATPADAHIRSQWLAFWAEILASRFGAEAPAVTVLREAVALTHAVPDSRSARLASQVAALSGAELARAGIPRLASAAFPADLTLSGLPRFASNPSLAMAGALIELDRCLCRNEMAESAAYADAQSRTLKGMSVAQLSYAVHHGSLSNASLPHPSIAAVYPLLAAARLACAGVLSLPIDSIPPEAVANLQSLIVCRDALWESVQTPQHDIAKLVVCVKRMSKLLSSSLLGLLEPETAERISEAIRVAWDTLSIEKIKALGVLWKLGGITTVRSPALLAISDKLLEVSSALATSKQGPAQWIFRKTLARDGRDIKRAVVEGFATLHYLNEEEVPNAELVALLESVPGVSDDPIAPMIPTSDPVLTHSPWICIGSASNFMSSVGAQLASITMWPFMDSWAMAIEQSMIEGMFAVLRGDSVDDRRLAASIRSFIDKALEHTSFSPLHFEPLQRLAWFLDGADGAARSVRVAEVSRKQFVHTIIQEALYQSFKAFWSNSFGFWHVPSCDESETLMMHGQVLKLLELEAEKASDMGVERAVESPAHAIAGVHVPLHDALSGHTLAMLDSVQRVPVYACESKVAQMRALLRHTASLDFEAVHRSKLDPHVLMAVIEQFFAAHMELYSPDSMVEINNGIKALFAAHSASAARNAAEALKLAVCDAGSRRLVSIARRLLSPMFDAVAAFCAGAESHGEDGGVADFGRAWTFYALAFLEVYIPDMPIDPVAMRAAKLAMAERDTDRIRARALVAADQEFVVSGNASNDAIAGMTSDLQAIFAKMAKWRARLPVRPPRSQMVDIVGELLQVKQNVLRVETIEQLLAALVRDGAAPSDVLDQEQTLQGVVQSVIDRIETKYPLYRDLLQPACTALYQLKYGVRLVRHAGSRRRLRDVSGFISPLVRFVQGFDLAQLDAVLEHATLVRANSTRAMQTKLDVQLATIEQLVAFLSSGVRMTAGVVERMHALFDAVVDLWDDAEKQRQREEQEKESIYVMQTTAILTDDEREEQEFRERFPDFFDTFADLVPADVLNDAPGAKDAKDAESDAAKPKQAASPPQLPAFDDARMSRVAESHSAAIKAASAPDPSKFAKQWSAAFQASLSAAVSVCSLDGIAVPPSMDQVGRLGFVFASSAHLARFSGNDISTLETYDFYNDSNVAEAQQIQPLLMRFDTRMNELLAQWPDHDVLIHLSTICRRIASFPVVSPLMKLLTGLELLLTHSQDWEAYASKEVSLKAQLDEIVALIVRWRRLELNTWRQLLALEDRRSSAKAGKLWFHLWRTILGILRNPAPAEASLDDAARDPLLEGLLKTLDDLCLSSSIGQFEARLRMLRSFHAHLELLGRVCEPNAFANLRIVTDMTWNVAAYYSQFAPSVEAALATARKPILKELKEYVKIATWKDVNVFALKESAKRTHHHLNKFVKKYKLSLDAPVKEVVASFQESPPPLPAAAAGQTSAIAPEFLWDLAQASASQACVTALTVPATLQDASALENLVRQACAHSEQSAGGRIDDAGRLLARMKRLSTAVVTESAFAPVAIGVEDLAATVLGRVKAFRDANATIGSDEKAAKSQKSQRKKALVDLLRHLAVLGLSQRCRHRFAYHQDSFMINTRSRLELPAAVELAASLSGSAWMHAELRALAERVHVYHFRNLARIAAARSAALSVPPDLTPLEVDRSLSFLENLLHFAFDERHRLAGFASALSELRDFALQLRRLTGRREAALAPGRAAASRLARAKRAVDNAVVAVMQASSVADLASQQGHHIGQAPVERLAGLGSRLAAVKSVLDADSALILGTRMAPIVNLQEPREQTAAGALQHARADLVAIQADFPDAGLFVRDAIAVVQSGVESLSTALLDSPSTQESQSEPARAHALLQCADTVVERLLVAFQHLRTPIEPTLSQKDASPEQPAPDTEGENGADEFGLNPGHLDMAHKLAQTIFETKAMDLLVSSVRDLLEKVDAALAADASSAAAMPAQLPVLLGHLEPLFVQFFVLAQFRLLQYLSYAKAVSKLTYILANLFASLFKEGFCLPKTGDNDGEDGDGGLDDNVQGTGIGEGDGKKDVSDEIENEDQVEGTQNEKPKPPEPQKKIEDEDDGIEMSNDFDGVLEDVEGDDQDQDDEPEGDDEENQMDEQMGDLDQDLADVVDEKLWGDDDQDDDKGNGGDDEKTERDATVDAGSAEVETVAKEQPDGDDKQEDAKKEKEKAKGDQKQKPRDKPEADEGEDDDAHADDKNDPERVNEDAPDKYEDSHSVDVKKADDLDQDDGDDSDDADAENQSSDKDEDGEGLPDGMEVDDDDGDERDEAGPEERDQDGMDVDAASEDDSQPDGPEDDVPRDNEMLDRTSEDEAEETQPDEPQDAEQERADTALAEDGNDPGKTEGDEAPEEDNPEQPQRTAAERNLNDQQRPSIQPFGIQGEQGTEAVQGEDAVGEDDAKMDGEDGQTRQTLDAQAKPSARPDMADDGEEHRPQQPPQQQGSQADSNPRRSVGDAMKQWLNRLKRIADSTDQAERNADESMSERKPDVTGNEQFEFIENDADAKEDAQALGNATDEQLAQMDRQALADEQREGEYQQDETPMDVDAGHKDEAEDKLQSENKDQQPRGASASLSLKQQQPSLLDNNKGSEGASDESDADMSDDEAAKQELEPARAKDDSRMNLALTGRNRNEDADGMDDDTNEHAGSLDSDDAAPVDYAALRQELDAQMALWRQSGGDQRRVQELWRGFVNLTRELAFSLCEQLRLILEPTLATKLKGDYRTGKRLNMRKVISYVASQFKKDKIWLRRTKPSKRTYQVMVAVDDSRSMSESRSVQLAFESLAMISKALTQLEVGEISIVRFGDGVQLVHPFEKPFTDDSGADLIRSFTFQQDRTNVKQMMEATLSILEHARASQSHSSADLWQLQLVISDGICEDHELVRALVRKAAEERIMVVFVVLDNRAEKDSILNMTNVSYDVDPATQRPTLKLNRYMDTFPFDYYVVVRDIERMPEVLAETLRQFFMFVSG</sequence>
<feature type="compositionally biased region" description="Basic and acidic residues" evidence="10">
    <location>
        <begin position="4769"/>
        <end position="4784"/>
    </location>
</feature>
<dbReference type="InterPro" id="IPR011704">
    <property type="entry name" value="ATPase_dyneun-rel_AAA"/>
</dbReference>
<feature type="compositionally biased region" description="Acidic residues" evidence="10">
    <location>
        <begin position="4647"/>
        <end position="4656"/>
    </location>
</feature>
<feature type="domain" description="VWFA" evidence="11">
    <location>
        <begin position="5402"/>
        <end position="5602"/>
    </location>
</feature>
<dbReference type="Gene3D" id="3.40.50.300">
    <property type="entry name" value="P-loop containing nucleotide triphosphate hydrolases"/>
    <property type="match status" value="6"/>
</dbReference>
<feature type="compositionally biased region" description="Basic and acidic residues" evidence="10">
    <location>
        <begin position="5249"/>
        <end position="5265"/>
    </location>
</feature>
<reference evidence="12 13" key="1">
    <citation type="submission" date="2023-09" db="EMBL/GenBank/DDBJ databases">
        <title>Pangenome analysis of Batrachochytrium dendrobatidis and related Chytrids.</title>
        <authorList>
            <person name="Yacoub M.N."/>
            <person name="Stajich J.E."/>
            <person name="James T.Y."/>
        </authorList>
    </citation>
    <scope>NUCLEOTIDE SEQUENCE [LARGE SCALE GENOMIC DNA]</scope>
    <source>
        <strain evidence="12 13">JEL0888</strain>
    </source>
</reference>
<feature type="compositionally biased region" description="Acidic residues" evidence="10">
    <location>
        <begin position="4716"/>
        <end position="4755"/>
    </location>
</feature>
<evidence type="ECO:0000256" key="4">
    <source>
        <dbReference type="ARBA" id="ARBA00017143"/>
    </source>
</evidence>
<dbReference type="InterPro" id="IPR048617">
    <property type="entry name" value="MDN1_AAA_lid_4"/>
</dbReference>
<evidence type="ECO:0000256" key="9">
    <source>
        <dbReference type="PIRNR" id="PIRNR010340"/>
    </source>
</evidence>
<feature type="region of interest" description="Disordered" evidence="10">
    <location>
        <begin position="822"/>
        <end position="843"/>
    </location>
</feature>
<dbReference type="PANTHER" id="PTHR48103">
    <property type="entry name" value="MIDASIN-RELATED"/>
    <property type="match status" value="1"/>
</dbReference>
<evidence type="ECO:0000256" key="3">
    <source>
        <dbReference type="ARBA" id="ARBA00007188"/>
    </source>
</evidence>
<evidence type="ECO:0000313" key="13">
    <source>
        <dbReference type="Proteomes" id="UP001527925"/>
    </source>
</evidence>
<dbReference type="InterPro" id="IPR012099">
    <property type="entry name" value="Midasin"/>
</dbReference>
<feature type="compositionally biased region" description="Basic and acidic residues" evidence="10">
    <location>
        <begin position="4840"/>
        <end position="4870"/>
    </location>
</feature>
<protein>
    <recommendedName>
        <fullName evidence="4 9">Midasin</fullName>
    </recommendedName>
</protein>
<dbReference type="CDD" id="cd00009">
    <property type="entry name" value="AAA"/>
    <property type="match status" value="2"/>
</dbReference>
<organism evidence="12 13">
    <name type="scientific">Polyrhizophydium stewartii</name>
    <dbReference type="NCBI Taxonomy" id="2732419"/>
    <lineage>
        <taxon>Eukaryota</taxon>
        <taxon>Fungi</taxon>
        <taxon>Fungi incertae sedis</taxon>
        <taxon>Chytridiomycota</taxon>
        <taxon>Chytridiomycota incertae sedis</taxon>
        <taxon>Chytridiomycetes</taxon>
        <taxon>Rhizophydiales</taxon>
        <taxon>Rhizophydiales incertae sedis</taxon>
        <taxon>Polyrhizophydium</taxon>
    </lineage>
</organism>
<evidence type="ECO:0000256" key="8">
    <source>
        <dbReference type="ARBA" id="ARBA00023242"/>
    </source>
</evidence>
<keyword evidence="5 9" id="KW-0547">Nucleotide-binding</keyword>
<feature type="compositionally biased region" description="Basic and acidic residues" evidence="10">
    <location>
        <begin position="4943"/>
        <end position="4956"/>
    </location>
</feature>
<dbReference type="CDD" id="cd01460">
    <property type="entry name" value="vWA_midasin"/>
    <property type="match status" value="1"/>
</dbReference>
<dbReference type="Proteomes" id="UP001527925">
    <property type="component" value="Unassembled WGS sequence"/>
</dbReference>
<evidence type="ECO:0000256" key="10">
    <source>
        <dbReference type="SAM" id="MobiDB-lite"/>
    </source>
</evidence>
<dbReference type="Pfam" id="PF21108">
    <property type="entry name" value="MDN1_4th"/>
    <property type="match status" value="1"/>
</dbReference>
<name>A0ABR4N9R9_9FUNG</name>
<dbReference type="InterPro" id="IPR003593">
    <property type="entry name" value="AAA+_ATPase"/>
</dbReference>
<keyword evidence="7 9" id="KW-0143">Chaperone</keyword>
<keyword evidence="6 9" id="KW-0067">ATP-binding</keyword>
<evidence type="ECO:0000256" key="7">
    <source>
        <dbReference type="ARBA" id="ARBA00023186"/>
    </source>
</evidence>
<dbReference type="EMBL" id="JADGIZ020000017">
    <property type="protein sequence ID" value="KAL2916286.1"/>
    <property type="molecule type" value="Genomic_DNA"/>
</dbReference>
<dbReference type="PANTHER" id="PTHR48103:SF2">
    <property type="entry name" value="MIDASIN"/>
    <property type="match status" value="1"/>
</dbReference>
<proteinExistence type="inferred from homology"/>
<dbReference type="InterPro" id="IPR025662">
    <property type="entry name" value="Sigma_54_int_dom_ATP-bd_1"/>
</dbReference>
<dbReference type="Pfam" id="PF07728">
    <property type="entry name" value="AAA_5"/>
    <property type="match status" value="8"/>
</dbReference>
<feature type="compositionally biased region" description="Low complexity" evidence="10">
    <location>
        <begin position="5215"/>
        <end position="5236"/>
    </location>
</feature>
<feature type="compositionally biased region" description="Acidic residues" evidence="10">
    <location>
        <begin position="4891"/>
        <end position="4913"/>
    </location>
</feature>
<comment type="similarity">
    <text evidence="3 9">Belongs to the midasin family.</text>
</comment>
<feature type="compositionally biased region" description="Acidic residues" evidence="10">
    <location>
        <begin position="4871"/>
        <end position="4884"/>
    </location>
</feature>
<feature type="compositionally biased region" description="Basic and acidic residues" evidence="10">
    <location>
        <begin position="5043"/>
        <end position="5053"/>
    </location>
</feature>
<comment type="subcellular location">
    <subcellularLocation>
        <location evidence="1">Nucleus</location>
        <location evidence="1">Nucleolus</location>
    </subcellularLocation>
    <subcellularLocation>
        <location evidence="2">Nucleus</location>
        <location evidence="2">Nucleoplasm</location>
    </subcellularLocation>
</comment>